<accession>A0A0J6EKW8</accession>
<accession>A0A0J6EK57</accession>
<proteinExistence type="predicted"/>
<name>A0A0J6EK57_9BACI</name>
<reference evidence="1 2" key="1">
    <citation type="journal article" date="2015" name="Int. J. Syst. Evol. Microbiol.">
        <title>Bacillus glycinifermentans sp. nov., isolated from fermented soybean paste.</title>
        <authorList>
            <person name="Kim S.J."/>
            <person name="Dunlap C.A."/>
            <person name="Kwon S.W."/>
            <person name="Rooney A.P."/>
        </authorList>
    </citation>
    <scope>NUCLEOTIDE SEQUENCE [LARGE SCALE GENOMIC DNA]</scope>
    <source>
        <strain evidence="1 2">GO-13</strain>
    </source>
</reference>
<gene>
    <name evidence="1" type="ORF">AB447_204900</name>
</gene>
<dbReference type="PATRIC" id="fig|1664069.3.peg.2007"/>
<dbReference type="Proteomes" id="UP000036168">
    <property type="component" value="Unassembled WGS sequence"/>
</dbReference>
<evidence type="ECO:0000313" key="2">
    <source>
        <dbReference type="Proteomes" id="UP000036168"/>
    </source>
</evidence>
<dbReference type="AlphaFoldDB" id="A0A0J6EK57"/>
<organism evidence="1 2">
    <name type="scientific">Bacillus glycinifermentans</name>
    <dbReference type="NCBI Taxonomy" id="1664069"/>
    <lineage>
        <taxon>Bacteria</taxon>
        <taxon>Bacillati</taxon>
        <taxon>Bacillota</taxon>
        <taxon>Bacilli</taxon>
        <taxon>Bacillales</taxon>
        <taxon>Bacillaceae</taxon>
        <taxon>Bacillus</taxon>
    </lineage>
</organism>
<evidence type="ECO:0000313" key="1">
    <source>
        <dbReference type="EMBL" id="KRT89936.1"/>
    </source>
</evidence>
<comment type="caution">
    <text evidence="1">The sequence shown here is derived from an EMBL/GenBank/DDBJ whole genome shotgun (WGS) entry which is preliminary data.</text>
</comment>
<sequence>MQFSAKADWDKTTKLNECIILQKQKMIWLLFMPFFANMHYPLKQRLWQGTKSISFLNRMHTMKKVKLKRKPKNEFYRRIKCRSAKKRGIPSLFLRNYGTLQSL</sequence>
<protein>
    <submittedName>
        <fullName evidence="1">Uncharacterized protein</fullName>
    </submittedName>
</protein>
<dbReference type="EMBL" id="LECW02000045">
    <property type="protein sequence ID" value="KRT89936.1"/>
    <property type="molecule type" value="Genomic_DNA"/>
</dbReference>